<evidence type="ECO:0000256" key="14">
    <source>
        <dbReference type="NCBIfam" id="TIGR00414"/>
    </source>
</evidence>
<dbReference type="GO" id="GO:0005737">
    <property type="term" value="C:cytoplasm"/>
    <property type="evidence" value="ECO:0007669"/>
    <property type="project" value="UniProtKB-SubCell"/>
</dbReference>
<dbReference type="InterPro" id="IPR045864">
    <property type="entry name" value="aa-tRNA-synth_II/BPL/LPL"/>
</dbReference>
<evidence type="ECO:0000256" key="2">
    <source>
        <dbReference type="ARBA" id="ARBA00005045"/>
    </source>
</evidence>
<organism evidence="19 20">
    <name type="scientific">Candidatus Zambryskibacteria bacterium CG10_big_fil_rev_8_21_14_0_10_34_34</name>
    <dbReference type="NCBI Taxonomy" id="1975114"/>
    <lineage>
        <taxon>Bacteria</taxon>
        <taxon>Candidatus Zambryskiibacteriota</taxon>
    </lineage>
</organism>
<evidence type="ECO:0000256" key="10">
    <source>
        <dbReference type="ARBA" id="ARBA00023146"/>
    </source>
</evidence>
<dbReference type="PROSITE" id="PS50862">
    <property type="entry name" value="AA_TRNA_LIGASE_II"/>
    <property type="match status" value="1"/>
</dbReference>
<evidence type="ECO:0000256" key="17">
    <source>
        <dbReference type="SAM" id="Coils"/>
    </source>
</evidence>
<keyword evidence="17" id="KW-0175">Coiled coil</keyword>
<evidence type="ECO:0000256" key="15">
    <source>
        <dbReference type="PIRSR" id="PIRSR001529-1"/>
    </source>
</evidence>
<dbReference type="NCBIfam" id="TIGR00414">
    <property type="entry name" value="serS"/>
    <property type="match status" value="1"/>
</dbReference>
<dbReference type="GO" id="GO:0006434">
    <property type="term" value="P:seryl-tRNA aminoacylation"/>
    <property type="evidence" value="ECO:0007669"/>
    <property type="project" value="UniProtKB-UniRule"/>
</dbReference>
<keyword evidence="9" id="KW-0648">Protein biosynthesis</keyword>
<keyword evidence="7" id="KW-0547">Nucleotide-binding</keyword>
<comment type="catalytic activity">
    <reaction evidence="13">
        <text>tRNA(Ser) + L-serine + ATP = L-seryl-tRNA(Ser) + AMP + diphosphate + H(+)</text>
        <dbReference type="Rhea" id="RHEA:12292"/>
        <dbReference type="Rhea" id="RHEA-COMP:9669"/>
        <dbReference type="Rhea" id="RHEA-COMP:9703"/>
        <dbReference type="ChEBI" id="CHEBI:15378"/>
        <dbReference type="ChEBI" id="CHEBI:30616"/>
        <dbReference type="ChEBI" id="CHEBI:33019"/>
        <dbReference type="ChEBI" id="CHEBI:33384"/>
        <dbReference type="ChEBI" id="CHEBI:78442"/>
        <dbReference type="ChEBI" id="CHEBI:78533"/>
        <dbReference type="ChEBI" id="CHEBI:456215"/>
        <dbReference type="EC" id="6.1.1.11"/>
    </reaction>
</comment>
<feature type="binding site" evidence="15">
    <location>
        <position position="298"/>
    </location>
    <ligand>
        <name>L-serine</name>
        <dbReference type="ChEBI" id="CHEBI:33384"/>
    </ligand>
</feature>
<feature type="site" description="Important for serine binding" evidence="15">
    <location>
        <position position="397"/>
    </location>
</feature>
<evidence type="ECO:0000313" key="20">
    <source>
        <dbReference type="Proteomes" id="UP000230828"/>
    </source>
</evidence>
<evidence type="ECO:0000256" key="13">
    <source>
        <dbReference type="ARBA" id="ARBA00048823"/>
    </source>
</evidence>
<dbReference type="PRINTS" id="PR00981">
    <property type="entry name" value="TRNASYNTHSER"/>
</dbReference>
<dbReference type="InterPro" id="IPR010978">
    <property type="entry name" value="tRNA-bd_arm"/>
</dbReference>
<dbReference type="PANTHER" id="PTHR43697:SF1">
    <property type="entry name" value="SERINE--TRNA LIGASE"/>
    <property type="match status" value="1"/>
</dbReference>
<dbReference type="Gene3D" id="1.10.287.40">
    <property type="entry name" value="Serine-tRNA synthetase, tRNA binding domain"/>
    <property type="match status" value="1"/>
</dbReference>
<dbReference type="SUPFAM" id="SSF55681">
    <property type="entry name" value="Class II aaRS and biotin synthetases"/>
    <property type="match status" value="1"/>
</dbReference>
<name>A0A2H0R2Q3_9BACT</name>
<dbReference type="EMBL" id="PCXM01000029">
    <property type="protein sequence ID" value="PIR40105.1"/>
    <property type="molecule type" value="Genomic_DNA"/>
</dbReference>
<dbReference type="GO" id="GO:0005524">
    <property type="term" value="F:ATP binding"/>
    <property type="evidence" value="ECO:0007669"/>
    <property type="project" value="UniProtKB-KW"/>
</dbReference>
<gene>
    <name evidence="19" type="ORF">COV33_01555</name>
</gene>
<evidence type="ECO:0000256" key="1">
    <source>
        <dbReference type="ARBA" id="ARBA00004496"/>
    </source>
</evidence>
<dbReference type="Pfam" id="PF02403">
    <property type="entry name" value="Seryl_tRNA_N"/>
    <property type="match status" value="1"/>
</dbReference>
<dbReference type="PIRSF" id="PIRSF001529">
    <property type="entry name" value="Ser-tRNA-synth_IIa"/>
    <property type="match status" value="1"/>
</dbReference>
<reference evidence="19 20" key="1">
    <citation type="submission" date="2017-09" db="EMBL/GenBank/DDBJ databases">
        <title>Depth-based differentiation of microbial function through sediment-hosted aquifers and enrichment of novel symbionts in the deep terrestrial subsurface.</title>
        <authorList>
            <person name="Probst A.J."/>
            <person name="Ladd B."/>
            <person name="Jarett J.K."/>
            <person name="Geller-Mcgrath D.E."/>
            <person name="Sieber C.M."/>
            <person name="Emerson J.B."/>
            <person name="Anantharaman K."/>
            <person name="Thomas B.C."/>
            <person name="Malmstrom R."/>
            <person name="Stieglmeier M."/>
            <person name="Klingl A."/>
            <person name="Woyke T."/>
            <person name="Ryan C.M."/>
            <person name="Banfield J.F."/>
        </authorList>
    </citation>
    <scope>NUCLEOTIDE SEQUENCE [LARGE SCALE GENOMIC DNA]</scope>
    <source>
        <strain evidence="19">CG10_big_fil_rev_8_21_14_0_10_34_34</strain>
    </source>
</reference>
<evidence type="ECO:0000256" key="7">
    <source>
        <dbReference type="ARBA" id="ARBA00022741"/>
    </source>
</evidence>
<feature type="domain" description="Aminoacyl-transfer RNA synthetases class-II family profile" evidence="18">
    <location>
        <begin position="205"/>
        <end position="422"/>
    </location>
</feature>
<comment type="pathway">
    <text evidence="2">Aminoacyl-tRNA biosynthesis; selenocysteinyl-tRNA(Sec) biosynthesis; L-seryl-tRNA(Sec) from L-serine and tRNA(Sec): step 1/1.</text>
</comment>
<comment type="catalytic activity">
    <reaction evidence="12">
        <text>tRNA(Sec) + L-serine + ATP = L-seryl-tRNA(Sec) + AMP + diphosphate + H(+)</text>
        <dbReference type="Rhea" id="RHEA:42580"/>
        <dbReference type="Rhea" id="RHEA-COMP:9742"/>
        <dbReference type="Rhea" id="RHEA-COMP:10128"/>
        <dbReference type="ChEBI" id="CHEBI:15378"/>
        <dbReference type="ChEBI" id="CHEBI:30616"/>
        <dbReference type="ChEBI" id="CHEBI:33019"/>
        <dbReference type="ChEBI" id="CHEBI:33384"/>
        <dbReference type="ChEBI" id="CHEBI:78442"/>
        <dbReference type="ChEBI" id="CHEBI:78533"/>
        <dbReference type="ChEBI" id="CHEBI:456215"/>
        <dbReference type="EC" id="6.1.1.11"/>
    </reaction>
</comment>
<dbReference type="Gene3D" id="3.30.930.10">
    <property type="entry name" value="Bira Bifunctional Protein, Domain 2"/>
    <property type="match status" value="1"/>
</dbReference>
<dbReference type="InterPro" id="IPR042103">
    <property type="entry name" value="SerRS_1_N_sf"/>
</dbReference>
<accession>A0A2H0R2Q3</accession>
<feature type="binding site" evidence="16">
    <location>
        <begin position="275"/>
        <end position="277"/>
    </location>
    <ligand>
        <name>ATP</name>
        <dbReference type="ChEBI" id="CHEBI:30616"/>
    </ligand>
</feature>
<keyword evidence="8 16" id="KW-0067">ATP-binding</keyword>
<dbReference type="SUPFAM" id="SSF46589">
    <property type="entry name" value="tRNA-binding arm"/>
    <property type="match status" value="1"/>
</dbReference>
<feature type="coiled-coil region" evidence="17">
    <location>
        <begin position="30"/>
        <end position="94"/>
    </location>
</feature>
<evidence type="ECO:0000256" key="8">
    <source>
        <dbReference type="ARBA" id="ARBA00022840"/>
    </source>
</evidence>
<dbReference type="InterPro" id="IPR015866">
    <property type="entry name" value="Ser-tRNA-synth_1_N"/>
</dbReference>
<sequence>MLDIKFIRENADIVKDAALKKKVEVDIDMLIKLDDERREVMTEVEKERSEQNQFNKKIIGASSHEERLKMISKMQELKSKIQTKEEKLKEVTKKWFILMMKVPNIPSPDTPIGPDESGNKIIREWGEKPKFDFTPKTHGDLGKELGIINIEKAAEVSGSRFSYILGDLVLLQIGLLNFVFRFLTNEETLKTIAKEANLEVSTKPFIPVLPPIMMKSTVMNKMGRLQPIDERYYFEKDDMVFIGSAEHTLGPLHMGEILQEDDLPKRYVGYSVALRREAGTYGKDMKGILRQHQFDKIEMETFSLPENSYKEQDFIVAIQEHILKQLKIPHQTVMICTGDMGGPDHRQIDIESWMPGQGAYKETHTSDLMQGFQARRLNTRVKRKNGEIEHVHMNDATAVAMGRTLIAIIENYQQPDGSIVIPEVLRPYMGGKEKISKK</sequence>
<dbReference type="PANTHER" id="PTHR43697">
    <property type="entry name" value="SERYL-TRNA SYNTHETASE"/>
    <property type="match status" value="1"/>
</dbReference>
<evidence type="ECO:0000313" key="19">
    <source>
        <dbReference type="EMBL" id="PIR40105.1"/>
    </source>
</evidence>
<keyword evidence="5" id="KW-0963">Cytoplasm</keyword>
<dbReference type="Proteomes" id="UP000230828">
    <property type="component" value="Unassembled WGS sequence"/>
</dbReference>
<evidence type="ECO:0000256" key="5">
    <source>
        <dbReference type="ARBA" id="ARBA00022490"/>
    </source>
</evidence>
<dbReference type="EC" id="6.1.1.11" evidence="4 14"/>
<evidence type="ECO:0000256" key="3">
    <source>
        <dbReference type="ARBA" id="ARBA00010728"/>
    </source>
</evidence>
<evidence type="ECO:0000256" key="4">
    <source>
        <dbReference type="ARBA" id="ARBA00012840"/>
    </source>
</evidence>
<evidence type="ECO:0000256" key="11">
    <source>
        <dbReference type="ARBA" id="ARBA00039158"/>
    </source>
</evidence>
<dbReference type="GO" id="GO:0004828">
    <property type="term" value="F:serine-tRNA ligase activity"/>
    <property type="evidence" value="ECO:0007669"/>
    <property type="project" value="UniProtKB-UniRule"/>
</dbReference>
<comment type="caution">
    <text evidence="19">The sequence shown here is derived from an EMBL/GenBank/DDBJ whole genome shotgun (WGS) entry which is preliminary data.</text>
</comment>
<feature type="binding site" evidence="15">
    <location>
        <position position="275"/>
    </location>
    <ligand>
        <name>L-serine</name>
        <dbReference type="ChEBI" id="CHEBI:33384"/>
    </ligand>
</feature>
<keyword evidence="10" id="KW-0030">Aminoacyl-tRNA synthetase</keyword>
<protein>
    <recommendedName>
        <fullName evidence="11 14">Serine--tRNA ligase</fullName>
        <ecNumber evidence="4 14">6.1.1.11</ecNumber>
    </recommendedName>
</protein>
<proteinExistence type="inferred from homology"/>
<dbReference type="InterPro" id="IPR006195">
    <property type="entry name" value="aa-tRNA-synth_II"/>
</dbReference>
<comment type="similarity">
    <text evidence="3">Belongs to the class-II aminoacyl-tRNA synthetase family. Type-1 seryl-tRNA synthetase subfamily.</text>
</comment>
<comment type="subcellular location">
    <subcellularLocation>
        <location evidence="1">Cytoplasm</location>
    </subcellularLocation>
</comment>
<dbReference type="Pfam" id="PF00587">
    <property type="entry name" value="tRNA-synt_2b"/>
    <property type="match status" value="1"/>
</dbReference>
<evidence type="ECO:0000256" key="6">
    <source>
        <dbReference type="ARBA" id="ARBA00022598"/>
    </source>
</evidence>
<evidence type="ECO:0000259" key="18">
    <source>
        <dbReference type="PROSITE" id="PS50862"/>
    </source>
</evidence>
<evidence type="ECO:0000256" key="9">
    <source>
        <dbReference type="ARBA" id="ARBA00022917"/>
    </source>
</evidence>
<keyword evidence="6 19" id="KW-0436">Ligase</keyword>
<dbReference type="InterPro" id="IPR002314">
    <property type="entry name" value="aa-tRNA-synt_IIb"/>
</dbReference>
<dbReference type="InterPro" id="IPR002317">
    <property type="entry name" value="Ser-tRNA-ligase_type_1"/>
</dbReference>
<evidence type="ECO:0000256" key="12">
    <source>
        <dbReference type="ARBA" id="ARBA00047929"/>
    </source>
</evidence>
<dbReference type="AlphaFoldDB" id="A0A2H0R2Q3"/>
<evidence type="ECO:0000256" key="16">
    <source>
        <dbReference type="PIRSR" id="PIRSR001529-2"/>
    </source>
</evidence>